<feature type="region of interest" description="Disordered" evidence="1">
    <location>
        <begin position="101"/>
        <end position="121"/>
    </location>
</feature>
<dbReference type="OrthoDB" id="2664949at2"/>
<dbReference type="PATRIC" id="fig|1178515.4.peg.1133"/>
<evidence type="ECO:0000256" key="1">
    <source>
        <dbReference type="SAM" id="MobiDB-lite"/>
    </source>
</evidence>
<dbReference type="RefSeq" id="WP_068605045.1">
    <property type="nucleotide sequence ID" value="NZ_CP011388.1"/>
</dbReference>
<evidence type="ECO:0000313" key="2">
    <source>
        <dbReference type="EMBL" id="ANE45863.1"/>
    </source>
</evidence>
<keyword evidence="3" id="KW-1185">Reference proteome</keyword>
<sequence length="145" mass="16796">MNNEAVSLGHAKVTGNGIFFKGHYYSTAEAIKGRWFEHAGWIGGWPVIVVYNPGNLVSIFIVNERDQSLIKCDSINPQSEYGEKLERYFQSIQLLQKERLTRPRRKTSRARQQRRGKQSLRMRELIEEVQKNIINHKGTHSIPDC</sequence>
<evidence type="ECO:0000313" key="3">
    <source>
        <dbReference type="Proteomes" id="UP000076927"/>
    </source>
</evidence>
<feature type="compositionally biased region" description="Basic residues" evidence="1">
    <location>
        <begin position="102"/>
        <end position="120"/>
    </location>
</feature>
<gene>
    <name evidence="2" type="ORF">SY83_05580</name>
</gene>
<name>A0A172TGF4_9BACL</name>
<dbReference type="KEGG" id="pswu:SY83_05580"/>
<dbReference type="STRING" id="1178515.SY83_05580"/>
<organism evidence="2 3">
    <name type="scientific">Paenibacillus swuensis</name>
    <dbReference type="NCBI Taxonomy" id="1178515"/>
    <lineage>
        <taxon>Bacteria</taxon>
        <taxon>Bacillati</taxon>
        <taxon>Bacillota</taxon>
        <taxon>Bacilli</taxon>
        <taxon>Bacillales</taxon>
        <taxon>Paenibacillaceae</taxon>
        <taxon>Paenibacillus</taxon>
    </lineage>
</organism>
<dbReference type="AlphaFoldDB" id="A0A172TGF4"/>
<dbReference type="Proteomes" id="UP000076927">
    <property type="component" value="Chromosome"/>
</dbReference>
<proteinExistence type="predicted"/>
<accession>A0A172TGF4</accession>
<protein>
    <recommendedName>
        <fullName evidence="4">Transposase-like Mu C-terminal domain-containing protein</fullName>
    </recommendedName>
</protein>
<reference evidence="2 3" key="1">
    <citation type="submission" date="2015-01" db="EMBL/GenBank/DDBJ databases">
        <title>Paenibacillus swuensis/DY6/whole genome sequencing.</title>
        <authorList>
            <person name="Kim M.K."/>
            <person name="Srinivasan S."/>
            <person name="Lee J.-J."/>
        </authorList>
    </citation>
    <scope>NUCLEOTIDE SEQUENCE [LARGE SCALE GENOMIC DNA]</scope>
    <source>
        <strain evidence="2 3">DY6</strain>
    </source>
</reference>
<dbReference type="EMBL" id="CP011388">
    <property type="protein sequence ID" value="ANE45863.1"/>
    <property type="molecule type" value="Genomic_DNA"/>
</dbReference>
<evidence type="ECO:0008006" key="4">
    <source>
        <dbReference type="Google" id="ProtNLM"/>
    </source>
</evidence>